<dbReference type="InterPro" id="IPR014942">
    <property type="entry name" value="AbiEii"/>
</dbReference>
<protein>
    <submittedName>
        <fullName evidence="1">Ync</fullName>
    </submittedName>
</protein>
<gene>
    <name evidence="1" type="ORF">HH1059_03710</name>
</gene>
<sequence length="305" mass="34786">MPFSEIYRRQVQLLVRTLPLVAQEECFALKGGTAINLFYRNLPRLSVDIDLNYLPLADRARSLTGIDAALRRIGERIRESDSRIRVQESAPGSQTEITRLVVRTLDGVQIKIEVTPVLRGVVFDPENRLICERAEEEYGFAEMPVLSFPDLYAGKCIAALDRQHPRDLFDVHELLNAEGITPELRTALIVYLISHGRPPQRLLSGECRDITHDYEHGFQGMTATDLPMDALRDAHARLVEDLVVNMPEEHKAFLYGFFQGAPRWELLGIPRCEELPAVKWRQFKLAEASEDDRTEIVERLKEILG</sequence>
<proteinExistence type="predicted"/>
<dbReference type="Proteomes" id="UP000218890">
    <property type="component" value="Chromosome"/>
</dbReference>
<accession>A0A0X8X8S0</accession>
<organism evidence="1 2">
    <name type="scientific">Halorhodospira halochloris</name>
    <name type="common">Ectothiorhodospira halochloris</name>
    <dbReference type="NCBI Taxonomy" id="1052"/>
    <lineage>
        <taxon>Bacteria</taxon>
        <taxon>Pseudomonadati</taxon>
        <taxon>Pseudomonadota</taxon>
        <taxon>Gammaproteobacteria</taxon>
        <taxon>Chromatiales</taxon>
        <taxon>Ectothiorhodospiraceae</taxon>
        <taxon>Halorhodospira</taxon>
    </lineage>
</organism>
<dbReference type="AlphaFoldDB" id="A0A0X8X8S0"/>
<dbReference type="RefSeq" id="WP_096407617.1">
    <property type="nucleotide sequence ID" value="NZ_AP017372.2"/>
</dbReference>
<name>A0A0X8X8S0_HALHR</name>
<dbReference type="EMBL" id="AP017372">
    <property type="protein sequence ID" value="BAU57048.1"/>
    <property type="molecule type" value="Genomic_DNA"/>
</dbReference>
<dbReference type="OrthoDB" id="1550603at2"/>
<reference evidence="1" key="1">
    <citation type="submission" date="2016-02" db="EMBL/GenBank/DDBJ databases">
        <title>Halorhodospira halochloris DSM-1059 complete genome, version 2.</title>
        <authorList>
            <person name="Tsukatani Y."/>
        </authorList>
    </citation>
    <scope>NUCLEOTIDE SEQUENCE</scope>
    <source>
        <strain evidence="1">DSM 1059</strain>
    </source>
</reference>
<dbReference type="Pfam" id="PF08843">
    <property type="entry name" value="AbiEii"/>
    <property type="match status" value="1"/>
</dbReference>
<keyword evidence="2" id="KW-1185">Reference proteome</keyword>
<dbReference type="KEGG" id="hhk:HH1059_03710"/>
<evidence type="ECO:0000313" key="1">
    <source>
        <dbReference type="EMBL" id="BAU57048.1"/>
    </source>
</evidence>
<evidence type="ECO:0000313" key="2">
    <source>
        <dbReference type="Proteomes" id="UP000218890"/>
    </source>
</evidence>
<dbReference type="Gene3D" id="3.10.450.620">
    <property type="entry name" value="JHP933, nucleotidyltransferase-like core domain"/>
    <property type="match status" value="1"/>
</dbReference>